<dbReference type="Gene3D" id="1.10.510.10">
    <property type="entry name" value="Transferase(Phosphotransferase) domain 1"/>
    <property type="match status" value="2"/>
</dbReference>
<dbReference type="STRING" id="686832.A0A0C2YH33"/>
<dbReference type="PROSITE" id="PS00109">
    <property type="entry name" value="PROTEIN_KINASE_TYR"/>
    <property type="match status" value="1"/>
</dbReference>
<evidence type="ECO:0000313" key="3">
    <source>
        <dbReference type="EMBL" id="KIM40417.1"/>
    </source>
</evidence>
<name>A0A0C2YH33_HEBCY</name>
<dbReference type="Gene3D" id="3.30.200.20">
    <property type="entry name" value="Phosphorylase Kinase, domain 1"/>
    <property type="match status" value="1"/>
</dbReference>
<gene>
    <name evidence="3" type="ORF">M413DRAFT_28884</name>
</gene>
<evidence type="ECO:0000259" key="2">
    <source>
        <dbReference type="PROSITE" id="PS50011"/>
    </source>
</evidence>
<dbReference type="OrthoDB" id="2687876at2759"/>
<dbReference type="SUPFAM" id="SSF56112">
    <property type="entry name" value="Protein kinase-like (PK-like)"/>
    <property type="match status" value="2"/>
</dbReference>
<dbReference type="EMBL" id="KN831783">
    <property type="protein sequence ID" value="KIM40417.1"/>
    <property type="molecule type" value="Genomic_DNA"/>
</dbReference>
<organism evidence="3 4">
    <name type="scientific">Hebeloma cylindrosporum</name>
    <dbReference type="NCBI Taxonomy" id="76867"/>
    <lineage>
        <taxon>Eukaryota</taxon>
        <taxon>Fungi</taxon>
        <taxon>Dikarya</taxon>
        <taxon>Basidiomycota</taxon>
        <taxon>Agaricomycotina</taxon>
        <taxon>Agaricomycetes</taxon>
        <taxon>Agaricomycetidae</taxon>
        <taxon>Agaricales</taxon>
        <taxon>Agaricineae</taxon>
        <taxon>Hymenogastraceae</taxon>
        <taxon>Hebeloma</taxon>
    </lineage>
</organism>
<dbReference type="InterPro" id="IPR011009">
    <property type="entry name" value="Kinase-like_dom_sf"/>
</dbReference>
<dbReference type="Proteomes" id="UP000053424">
    <property type="component" value="Unassembled WGS sequence"/>
</dbReference>
<dbReference type="SMART" id="SM00220">
    <property type="entry name" value="S_TKc"/>
    <property type="match status" value="1"/>
</dbReference>
<dbReference type="AlphaFoldDB" id="A0A0C2YH33"/>
<proteinExistence type="predicted"/>
<dbReference type="GO" id="GO:0005524">
    <property type="term" value="F:ATP binding"/>
    <property type="evidence" value="ECO:0007669"/>
    <property type="project" value="InterPro"/>
</dbReference>
<sequence length="841" mass="95167">MTDMSTRVLLADETGFHPALENVFDMKYPTTLVDRSYPAKKYQPLDFHDRHLDPFLTIKHVKPLGFSISQYLAEFCDKEIMEFVRKERPLSTGRGFRPKPPVQKGLSTAYEVGRYYVQHIANFTSGFPSRLYLRPSDEDWNSFIYVSPLAMSDERERIFKRSTGLYLRSDREIRRYRPQPNDDIIAEMKRLGDKYPRLAIYEFYEFSQTARRLLDDMGRQEGFEWTTPGTEGCFMDVSPRELPPDAIAGMWSKISQSEAKVKGKQARGATTALSKSGNRPKGRLRTVLAAVRKGTRGRPYSPAAKDFLQDAWIRAVEVDATFLVFHCGRAERIGFRHLETQTLYLSELIYPSVVEKYAKIQIGLHLAIVKDVLERDVLSTTKKRPAEPISTEKPTKRRKGTHEAEDVDSNPSAELLGKSLGSRNLALIALDQGLYRSPVPSSFFRVESTWDPIMTDVFGEEPRRKARYPPSEYFTLTLGDKIGSGAVGLVYKASVTFRSGSKTFEHTRLAVKLAFQEPQQTSLRHEYAVYKLLVSRGVTQNILPVYGVFQDAETGILGLVMAYGGDSLASRQAESRRVSFTEQERLAITNALRSLHDRGIRHGDIRMENLILDCSGSVYIIDFDQAHVDPVKNQLQVEMDGLADLLASGDEEKGNETNEDETNEDENNDDDIVSGAVGLVYKASVTFRSGSKTFEHTRLAVKLAFLEPQRTYIRHEYAVYKLLVSRGITQNILPVYGMFQDAETGILVLVMKYGGESVSRRDPQESGRASFTEQERISIIDAFRELHAGGVLHGDVRLYNLLQDSSDAIYIIDFDKAEVDPAEKQVQEEMEEVAYLLQSGQ</sequence>
<feature type="domain" description="Protein kinase" evidence="2">
    <location>
        <begin position="476"/>
        <end position="836"/>
    </location>
</feature>
<dbReference type="PANTHER" id="PTHR37171:SF1">
    <property type="entry name" value="SERINE_THREONINE-PROTEIN KINASE YRZF-RELATED"/>
    <property type="match status" value="1"/>
</dbReference>
<dbReference type="Pfam" id="PF00069">
    <property type="entry name" value="Pkinase"/>
    <property type="match status" value="1"/>
</dbReference>
<dbReference type="InterPro" id="IPR008266">
    <property type="entry name" value="Tyr_kinase_AS"/>
</dbReference>
<dbReference type="PANTHER" id="PTHR37171">
    <property type="entry name" value="SERINE/THREONINE-PROTEIN KINASE YRZF-RELATED"/>
    <property type="match status" value="1"/>
</dbReference>
<accession>A0A0C2YH33</accession>
<evidence type="ECO:0000313" key="4">
    <source>
        <dbReference type="Proteomes" id="UP000053424"/>
    </source>
</evidence>
<reference evidence="3 4" key="1">
    <citation type="submission" date="2014-04" db="EMBL/GenBank/DDBJ databases">
        <authorList>
            <consortium name="DOE Joint Genome Institute"/>
            <person name="Kuo A."/>
            <person name="Gay G."/>
            <person name="Dore J."/>
            <person name="Kohler A."/>
            <person name="Nagy L.G."/>
            <person name="Floudas D."/>
            <person name="Copeland A."/>
            <person name="Barry K.W."/>
            <person name="Cichocki N."/>
            <person name="Veneault-Fourrey C."/>
            <person name="LaButti K."/>
            <person name="Lindquist E.A."/>
            <person name="Lipzen A."/>
            <person name="Lundell T."/>
            <person name="Morin E."/>
            <person name="Murat C."/>
            <person name="Sun H."/>
            <person name="Tunlid A."/>
            <person name="Henrissat B."/>
            <person name="Grigoriev I.V."/>
            <person name="Hibbett D.S."/>
            <person name="Martin F."/>
            <person name="Nordberg H.P."/>
            <person name="Cantor M.N."/>
            <person name="Hua S.X."/>
        </authorList>
    </citation>
    <scope>NUCLEOTIDE SEQUENCE [LARGE SCALE GENOMIC DNA]</scope>
    <source>
        <strain evidence="4">h7</strain>
    </source>
</reference>
<reference evidence="4" key="2">
    <citation type="submission" date="2015-01" db="EMBL/GenBank/DDBJ databases">
        <title>Evolutionary Origins and Diversification of the Mycorrhizal Mutualists.</title>
        <authorList>
            <consortium name="DOE Joint Genome Institute"/>
            <consortium name="Mycorrhizal Genomics Consortium"/>
            <person name="Kohler A."/>
            <person name="Kuo A."/>
            <person name="Nagy L.G."/>
            <person name="Floudas D."/>
            <person name="Copeland A."/>
            <person name="Barry K.W."/>
            <person name="Cichocki N."/>
            <person name="Veneault-Fourrey C."/>
            <person name="LaButti K."/>
            <person name="Lindquist E.A."/>
            <person name="Lipzen A."/>
            <person name="Lundell T."/>
            <person name="Morin E."/>
            <person name="Murat C."/>
            <person name="Riley R."/>
            <person name="Ohm R."/>
            <person name="Sun H."/>
            <person name="Tunlid A."/>
            <person name="Henrissat B."/>
            <person name="Grigoriev I.V."/>
            <person name="Hibbett D.S."/>
            <person name="Martin F."/>
        </authorList>
    </citation>
    <scope>NUCLEOTIDE SEQUENCE [LARGE SCALE GENOMIC DNA]</scope>
    <source>
        <strain evidence="4">h7</strain>
    </source>
</reference>
<feature type="compositionally biased region" description="Acidic residues" evidence="1">
    <location>
        <begin position="657"/>
        <end position="670"/>
    </location>
</feature>
<keyword evidence="4" id="KW-1185">Reference proteome</keyword>
<dbReference type="InterPro" id="IPR000719">
    <property type="entry name" value="Prot_kinase_dom"/>
</dbReference>
<feature type="region of interest" description="Disordered" evidence="1">
    <location>
        <begin position="648"/>
        <end position="670"/>
    </location>
</feature>
<dbReference type="PROSITE" id="PS50011">
    <property type="entry name" value="PROTEIN_KINASE_DOM"/>
    <property type="match status" value="1"/>
</dbReference>
<evidence type="ECO:0000256" key="1">
    <source>
        <dbReference type="SAM" id="MobiDB-lite"/>
    </source>
</evidence>
<dbReference type="InterPro" id="IPR052396">
    <property type="entry name" value="Meiotic_Drive_Suppr_Kinase"/>
</dbReference>
<dbReference type="HOGENOM" id="CLU_004236_1_0_1"/>
<dbReference type="GO" id="GO:0004672">
    <property type="term" value="F:protein kinase activity"/>
    <property type="evidence" value="ECO:0007669"/>
    <property type="project" value="InterPro"/>
</dbReference>
<protein>
    <recommendedName>
        <fullName evidence="2">Protein kinase domain-containing protein</fullName>
    </recommendedName>
</protein>
<feature type="region of interest" description="Disordered" evidence="1">
    <location>
        <begin position="380"/>
        <end position="413"/>
    </location>
</feature>